<dbReference type="InterPro" id="IPR007219">
    <property type="entry name" value="XnlR_reg_dom"/>
</dbReference>
<dbReference type="SMART" id="SM00906">
    <property type="entry name" value="Fungal_trans"/>
    <property type="match status" value="1"/>
</dbReference>
<evidence type="ECO:0000259" key="8">
    <source>
        <dbReference type="PROSITE" id="PS50048"/>
    </source>
</evidence>
<comment type="caution">
    <text evidence="9">The sequence shown here is derived from an EMBL/GenBank/DDBJ whole genome shotgun (WGS) entry which is preliminary data.</text>
</comment>
<dbReference type="GO" id="GO:0008270">
    <property type="term" value="F:zinc ion binding"/>
    <property type="evidence" value="ECO:0007669"/>
    <property type="project" value="InterPro"/>
</dbReference>
<dbReference type="InterPro" id="IPR001138">
    <property type="entry name" value="Zn2Cys6_DnaBD"/>
</dbReference>
<dbReference type="PROSITE" id="PS50048">
    <property type="entry name" value="ZN2_CY6_FUNGAL_2"/>
    <property type="match status" value="1"/>
</dbReference>
<dbReference type="OrthoDB" id="2123952at2759"/>
<feature type="domain" description="Zn(2)-C6 fungal-type" evidence="8">
    <location>
        <begin position="10"/>
        <end position="40"/>
    </location>
</feature>
<dbReference type="PANTHER" id="PTHR46910:SF37">
    <property type="entry name" value="ZN(II)2CYS6 TRANSCRIPTION FACTOR (EUROFUNG)"/>
    <property type="match status" value="1"/>
</dbReference>
<feature type="region of interest" description="Disordered" evidence="7">
    <location>
        <begin position="108"/>
        <end position="134"/>
    </location>
</feature>
<dbReference type="InterPro" id="IPR050987">
    <property type="entry name" value="AtrR-like"/>
</dbReference>
<sequence length="589" mass="66371">MEQVSSRRKACDYCVARKAKCDARKPTCSNCTLYAVTCKTTVAIKRKAPPRESGPQPDRIAWLEERLATIESLLTVLAGRNAETQLHQNTRNPVNHVAFSGPLDTWAISPTQTPQGTTGCRPAPSTTSVSHTVSAPTSNQLDLAPLSEVLPLVDSYFRNYNTIIPLFDESAFMRMLLDFFAQTTKQSIISWAAINVVLAINYRVLEGRGSDDAALNRCLQNVRSVMSELMVQGNDLMGLQLAIVLVGSVVRLAQSLQLSSKEALEGLTDTEKSRRTHLFWISYIYDREISQRSQSPYSQLDIDTNMDLPEPDPGSNLGIIISSIDSVRFNYLRAKAQFAYIQGKVYDLLYSSKSTTLTQEQKNNMVLRIEEMLAKWVKEIPTELHTAEGIRQRLSPVAMDLMMNLWFHHAECRIKIRSIFTFDDAWVNRVRLYLSPAIIDLSDGSDGEVRRGNIPPLPSGWHECVAYGRVCLDLLLKKRPTEYILWLYNCSSFSCLILLIVNLIEHPDHAFITNDRQLLDNCFVVFQEMSIHLPKKPYGAMLAMARELNDKAMEQVSRKEIAEGGSCEADDFMMSPSTGWALLDDIDFH</sequence>
<dbReference type="SMART" id="SM00066">
    <property type="entry name" value="GAL4"/>
    <property type="match status" value="1"/>
</dbReference>
<dbReference type="Proteomes" id="UP000266234">
    <property type="component" value="Unassembled WGS sequence"/>
</dbReference>
<keyword evidence="5" id="KW-0804">Transcription</keyword>
<organism evidence="9 10">
    <name type="scientific">Fusarium longipes</name>
    <dbReference type="NCBI Taxonomy" id="694270"/>
    <lineage>
        <taxon>Eukaryota</taxon>
        <taxon>Fungi</taxon>
        <taxon>Dikarya</taxon>
        <taxon>Ascomycota</taxon>
        <taxon>Pezizomycotina</taxon>
        <taxon>Sordariomycetes</taxon>
        <taxon>Hypocreomycetidae</taxon>
        <taxon>Hypocreales</taxon>
        <taxon>Nectriaceae</taxon>
        <taxon>Fusarium</taxon>
    </lineage>
</organism>
<protein>
    <submittedName>
        <fullName evidence="9">Transcriptional activator mut3p</fullName>
    </submittedName>
</protein>
<proteinExistence type="predicted"/>
<evidence type="ECO:0000256" key="5">
    <source>
        <dbReference type="ARBA" id="ARBA00023163"/>
    </source>
</evidence>
<evidence type="ECO:0000256" key="3">
    <source>
        <dbReference type="ARBA" id="ARBA00023015"/>
    </source>
</evidence>
<evidence type="ECO:0000313" key="10">
    <source>
        <dbReference type="Proteomes" id="UP000266234"/>
    </source>
</evidence>
<dbReference type="GO" id="GO:0003677">
    <property type="term" value="F:DNA binding"/>
    <property type="evidence" value="ECO:0007669"/>
    <property type="project" value="UniProtKB-KW"/>
</dbReference>
<reference evidence="9 10" key="1">
    <citation type="journal article" date="2018" name="PLoS Pathog.">
        <title>Evolution of structural diversity of trichothecenes, a family of toxins produced by plant pathogenic and entomopathogenic fungi.</title>
        <authorList>
            <person name="Proctor R.H."/>
            <person name="McCormick S.P."/>
            <person name="Kim H.S."/>
            <person name="Cardoza R.E."/>
            <person name="Stanley A.M."/>
            <person name="Lindo L."/>
            <person name="Kelly A."/>
            <person name="Brown D.W."/>
            <person name="Lee T."/>
            <person name="Vaughan M.M."/>
            <person name="Alexander N.J."/>
            <person name="Busman M."/>
            <person name="Gutierrez S."/>
        </authorList>
    </citation>
    <scope>NUCLEOTIDE SEQUENCE [LARGE SCALE GENOMIC DNA]</scope>
    <source>
        <strain evidence="9 10">NRRL 20695</strain>
    </source>
</reference>
<name>A0A395T2R8_9HYPO</name>
<dbReference type="GO" id="GO:0006351">
    <property type="term" value="P:DNA-templated transcription"/>
    <property type="evidence" value="ECO:0007669"/>
    <property type="project" value="InterPro"/>
</dbReference>
<dbReference type="Pfam" id="PF04082">
    <property type="entry name" value="Fungal_trans"/>
    <property type="match status" value="1"/>
</dbReference>
<dbReference type="STRING" id="694270.A0A395T2R8"/>
<dbReference type="PANTHER" id="PTHR46910">
    <property type="entry name" value="TRANSCRIPTION FACTOR PDR1"/>
    <property type="match status" value="1"/>
</dbReference>
<evidence type="ECO:0000256" key="6">
    <source>
        <dbReference type="ARBA" id="ARBA00023242"/>
    </source>
</evidence>
<dbReference type="GO" id="GO:0000981">
    <property type="term" value="F:DNA-binding transcription factor activity, RNA polymerase II-specific"/>
    <property type="evidence" value="ECO:0007669"/>
    <property type="project" value="InterPro"/>
</dbReference>
<gene>
    <name evidence="9" type="ORF">FLONG3_2939</name>
</gene>
<keyword evidence="2" id="KW-0479">Metal-binding</keyword>
<dbReference type="Gene3D" id="4.10.240.10">
    <property type="entry name" value="Zn(2)-C6 fungal-type DNA-binding domain"/>
    <property type="match status" value="1"/>
</dbReference>
<dbReference type="InterPro" id="IPR036864">
    <property type="entry name" value="Zn2-C6_fun-type_DNA-bd_sf"/>
</dbReference>
<evidence type="ECO:0000256" key="2">
    <source>
        <dbReference type="ARBA" id="ARBA00022723"/>
    </source>
</evidence>
<evidence type="ECO:0000256" key="7">
    <source>
        <dbReference type="SAM" id="MobiDB-lite"/>
    </source>
</evidence>
<keyword evidence="3" id="KW-0805">Transcription regulation</keyword>
<dbReference type="CDD" id="cd12148">
    <property type="entry name" value="fungal_TF_MHR"/>
    <property type="match status" value="1"/>
</dbReference>
<dbReference type="GO" id="GO:0005634">
    <property type="term" value="C:nucleus"/>
    <property type="evidence" value="ECO:0007669"/>
    <property type="project" value="UniProtKB-SubCell"/>
</dbReference>
<keyword evidence="10" id="KW-1185">Reference proteome</keyword>
<accession>A0A395T2R8</accession>
<dbReference type="AlphaFoldDB" id="A0A395T2R8"/>
<comment type="subcellular location">
    <subcellularLocation>
        <location evidence="1">Nucleus</location>
    </subcellularLocation>
</comment>
<evidence type="ECO:0000256" key="4">
    <source>
        <dbReference type="ARBA" id="ARBA00023125"/>
    </source>
</evidence>
<dbReference type="CDD" id="cd00067">
    <property type="entry name" value="GAL4"/>
    <property type="match status" value="1"/>
</dbReference>
<dbReference type="EMBL" id="PXOG01000056">
    <property type="protein sequence ID" value="RGP79033.1"/>
    <property type="molecule type" value="Genomic_DNA"/>
</dbReference>
<keyword evidence="6" id="KW-0539">Nucleus</keyword>
<dbReference type="SUPFAM" id="SSF57701">
    <property type="entry name" value="Zn2/Cys6 DNA-binding domain"/>
    <property type="match status" value="1"/>
</dbReference>
<keyword evidence="4" id="KW-0238">DNA-binding</keyword>
<evidence type="ECO:0000313" key="9">
    <source>
        <dbReference type="EMBL" id="RGP79033.1"/>
    </source>
</evidence>
<dbReference type="Pfam" id="PF00172">
    <property type="entry name" value="Zn_clus"/>
    <property type="match status" value="1"/>
</dbReference>
<evidence type="ECO:0000256" key="1">
    <source>
        <dbReference type="ARBA" id="ARBA00004123"/>
    </source>
</evidence>